<gene>
    <name evidence="2" type="ORF">INT47_010507</name>
</gene>
<organism evidence="2 3">
    <name type="scientific">Mucor saturninus</name>
    <dbReference type="NCBI Taxonomy" id="64648"/>
    <lineage>
        <taxon>Eukaryota</taxon>
        <taxon>Fungi</taxon>
        <taxon>Fungi incertae sedis</taxon>
        <taxon>Mucoromycota</taxon>
        <taxon>Mucoromycotina</taxon>
        <taxon>Mucoromycetes</taxon>
        <taxon>Mucorales</taxon>
        <taxon>Mucorineae</taxon>
        <taxon>Mucoraceae</taxon>
        <taxon>Mucor</taxon>
    </lineage>
</organism>
<proteinExistence type="predicted"/>
<dbReference type="EMBL" id="JAEPRD010000021">
    <property type="protein sequence ID" value="KAG2208145.1"/>
    <property type="molecule type" value="Genomic_DNA"/>
</dbReference>
<evidence type="ECO:0000256" key="1">
    <source>
        <dbReference type="SAM" id="MobiDB-lite"/>
    </source>
</evidence>
<feature type="compositionally biased region" description="Low complexity" evidence="1">
    <location>
        <begin position="248"/>
        <end position="268"/>
    </location>
</feature>
<evidence type="ECO:0000313" key="3">
    <source>
        <dbReference type="Proteomes" id="UP000603453"/>
    </source>
</evidence>
<keyword evidence="3" id="KW-1185">Reference proteome</keyword>
<feature type="region of interest" description="Disordered" evidence="1">
    <location>
        <begin position="244"/>
        <end position="269"/>
    </location>
</feature>
<evidence type="ECO:0000313" key="2">
    <source>
        <dbReference type="EMBL" id="KAG2208145.1"/>
    </source>
</evidence>
<dbReference type="Proteomes" id="UP000603453">
    <property type="component" value="Unassembled WGS sequence"/>
</dbReference>
<name>A0A8H7V5P8_9FUNG</name>
<sequence>MEEQEKSRFKAGFSLGAMKEVNQEQEEELAAQTEAAEKEEGVAETDGDSAPRPSKRRKRLDIKKVKKLDLGGKVEKIVEYFFNGKQVLDLSKGRTIPSRFIPKIDQIRVRCLTLYPNASIKPASIPLSIKLIFSVSQAELSFIKMAIMKLCLLYHEELLEGEHNEVLFLQIRMPIQRLSSIVDTLSCDSKKKGMFGDAITAMMLGESEMRMVTWNFEAIKAMIRTTQQDNMTFLARPNTSNIYYRENSTGSEGSDSTHTDSSSSSVDISWEEDKKKLRVMENIESNLAELSKKANEQYVSSSWEDIVFSSKQPE</sequence>
<feature type="region of interest" description="Disordered" evidence="1">
    <location>
        <begin position="17"/>
        <end position="58"/>
    </location>
</feature>
<dbReference type="OrthoDB" id="2269335at2759"/>
<reference evidence="2" key="1">
    <citation type="submission" date="2020-12" db="EMBL/GenBank/DDBJ databases">
        <title>Metabolic potential, ecology and presence of endohyphal bacteria is reflected in genomic diversity of Mucoromycotina.</title>
        <authorList>
            <person name="Muszewska A."/>
            <person name="Okrasinska A."/>
            <person name="Steczkiewicz K."/>
            <person name="Drgas O."/>
            <person name="Orlowska M."/>
            <person name="Perlinska-Lenart U."/>
            <person name="Aleksandrzak-Piekarczyk T."/>
            <person name="Szatraj K."/>
            <person name="Zielenkiewicz U."/>
            <person name="Pilsyk S."/>
            <person name="Malc E."/>
            <person name="Mieczkowski P."/>
            <person name="Kruszewska J.S."/>
            <person name="Biernat P."/>
            <person name="Pawlowska J."/>
        </authorList>
    </citation>
    <scope>NUCLEOTIDE SEQUENCE</scope>
    <source>
        <strain evidence="2">WA0000017839</strain>
    </source>
</reference>
<comment type="caution">
    <text evidence="2">The sequence shown here is derived from an EMBL/GenBank/DDBJ whole genome shotgun (WGS) entry which is preliminary data.</text>
</comment>
<dbReference type="AlphaFoldDB" id="A0A8H7V5P8"/>
<accession>A0A8H7V5P8</accession>
<protein>
    <submittedName>
        <fullName evidence="2">Uncharacterized protein</fullName>
    </submittedName>
</protein>